<evidence type="ECO:0008006" key="5">
    <source>
        <dbReference type="Google" id="ProtNLM"/>
    </source>
</evidence>
<feature type="compositionally biased region" description="Basic and acidic residues" evidence="2">
    <location>
        <begin position="423"/>
        <end position="432"/>
    </location>
</feature>
<dbReference type="GO" id="GO:0048812">
    <property type="term" value="P:neuron projection morphogenesis"/>
    <property type="evidence" value="ECO:0007669"/>
    <property type="project" value="TreeGrafter"/>
</dbReference>
<reference evidence="3" key="1">
    <citation type="submission" date="2021-04" db="EMBL/GenBank/DDBJ databases">
        <authorList>
            <consortium name="Molecular Ecology Group"/>
        </authorList>
    </citation>
    <scope>NUCLEOTIDE SEQUENCE</scope>
</reference>
<accession>A0A8S3YMV6</accession>
<protein>
    <recommendedName>
        <fullName evidence="5">Shootin-1</fullName>
    </recommendedName>
</protein>
<dbReference type="GO" id="GO:0031252">
    <property type="term" value="C:cell leading edge"/>
    <property type="evidence" value="ECO:0007669"/>
    <property type="project" value="TreeGrafter"/>
</dbReference>
<dbReference type="OrthoDB" id="6111338at2759"/>
<dbReference type="AlphaFoldDB" id="A0A8S3YMV6"/>
<dbReference type="InterPro" id="IPR024849">
    <property type="entry name" value="Shootin-1"/>
</dbReference>
<keyword evidence="4" id="KW-1185">Reference proteome</keyword>
<evidence type="ECO:0000256" key="2">
    <source>
        <dbReference type="SAM" id="MobiDB-lite"/>
    </source>
</evidence>
<dbReference type="EMBL" id="CAJHNH020000561">
    <property type="protein sequence ID" value="CAG5118507.1"/>
    <property type="molecule type" value="Genomic_DNA"/>
</dbReference>
<dbReference type="Gene3D" id="1.20.5.340">
    <property type="match status" value="1"/>
</dbReference>
<evidence type="ECO:0000313" key="3">
    <source>
        <dbReference type="EMBL" id="CAG5118507.1"/>
    </source>
</evidence>
<dbReference type="GO" id="GO:0044295">
    <property type="term" value="C:axonal growth cone"/>
    <property type="evidence" value="ECO:0007669"/>
    <property type="project" value="TreeGrafter"/>
</dbReference>
<feature type="compositionally biased region" description="Polar residues" evidence="2">
    <location>
        <begin position="438"/>
        <end position="448"/>
    </location>
</feature>
<feature type="coiled-coil region" evidence="1">
    <location>
        <begin position="73"/>
        <end position="294"/>
    </location>
</feature>
<keyword evidence="1" id="KW-0175">Coiled coil</keyword>
<feature type="non-terminal residue" evidence="3">
    <location>
        <position position="1"/>
    </location>
</feature>
<dbReference type="GO" id="GO:0005737">
    <property type="term" value="C:cytoplasm"/>
    <property type="evidence" value="ECO:0007669"/>
    <property type="project" value="TreeGrafter"/>
</dbReference>
<dbReference type="PANTHER" id="PTHR46606">
    <property type="entry name" value="SHOOTIN-1"/>
    <property type="match status" value="1"/>
</dbReference>
<name>A0A8S3YMV6_9EUPU</name>
<sequence length="448" mass="51245">LEPVTQEYQALRDKYEMAIQCQYEAENYASKLNQKNKVLARQSQLLMSKVGQLNIVEVNFEDDPINSDETEYHKGLDRKIKELLEEKSALTAQVKSLYEDYQIEKERSNQLKERLEACRAELKAAKSTIATQESTLQQLAKTSEAACKEYEDLQKQFELEYTGRTQVEKMANNLYAEREAARRQSAMLMKDIGNDNKLMEALIEVEDVTTKMEAMKAELENKIKALQDELKAQKESSGVDNLEREIVQLTQERDSLLQRLEEAEHSSEELRSQYSLLTNQYADLEKKYDNVTNIVPPRPPPPPPPPPISKTGGFLAKITGGKKRKIQQQLALGGAEVSKDYSKAVDEMMKRIKQGNIGLRPVLKKRTKSCPEEEEDGKAMKELQNILNKMKKARSEEDLAAMEENTLDENSELALAFKKIQRARQDKNDKPRPAPRNKLSSITDEQEQ</sequence>
<proteinExistence type="predicted"/>
<dbReference type="Proteomes" id="UP000678393">
    <property type="component" value="Unassembled WGS sequence"/>
</dbReference>
<gene>
    <name evidence="3" type="ORF">CUNI_LOCUS4065</name>
</gene>
<dbReference type="PANTHER" id="PTHR46606:SF5">
    <property type="entry name" value="SHOOTIN-1"/>
    <property type="match status" value="1"/>
</dbReference>
<dbReference type="GO" id="GO:2001224">
    <property type="term" value="P:positive regulation of neuron migration"/>
    <property type="evidence" value="ECO:0007669"/>
    <property type="project" value="TreeGrafter"/>
</dbReference>
<feature type="region of interest" description="Disordered" evidence="2">
    <location>
        <begin position="420"/>
        <end position="448"/>
    </location>
</feature>
<evidence type="ECO:0000313" key="4">
    <source>
        <dbReference type="Proteomes" id="UP000678393"/>
    </source>
</evidence>
<comment type="caution">
    <text evidence="3">The sequence shown here is derived from an EMBL/GenBank/DDBJ whole genome shotgun (WGS) entry which is preliminary data.</text>
</comment>
<evidence type="ECO:0000256" key="1">
    <source>
        <dbReference type="SAM" id="Coils"/>
    </source>
</evidence>
<organism evidence="3 4">
    <name type="scientific">Candidula unifasciata</name>
    <dbReference type="NCBI Taxonomy" id="100452"/>
    <lineage>
        <taxon>Eukaryota</taxon>
        <taxon>Metazoa</taxon>
        <taxon>Spiralia</taxon>
        <taxon>Lophotrochozoa</taxon>
        <taxon>Mollusca</taxon>
        <taxon>Gastropoda</taxon>
        <taxon>Heterobranchia</taxon>
        <taxon>Euthyneura</taxon>
        <taxon>Panpulmonata</taxon>
        <taxon>Eupulmonata</taxon>
        <taxon>Stylommatophora</taxon>
        <taxon>Helicina</taxon>
        <taxon>Helicoidea</taxon>
        <taxon>Geomitridae</taxon>
        <taxon>Candidula</taxon>
    </lineage>
</organism>